<dbReference type="PANTHER" id="PTHR43799:SF1">
    <property type="entry name" value="ASPARTATE AMINOTRANSFERASE"/>
    <property type="match status" value="1"/>
</dbReference>
<dbReference type="PANTHER" id="PTHR43799">
    <property type="entry name" value="AMINOTRANSFERASE, PUTATIVE-RELATED"/>
    <property type="match status" value="1"/>
</dbReference>
<dbReference type="InterPro" id="IPR015422">
    <property type="entry name" value="PyrdxlP-dep_Trfase_small"/>
</dbReference>
<keyword evidence="2" id="KW-0032">Aminotransferase</keyword>
<proteinExistence type="predicted"/>
<accession>A0A086K9A0</accession>
<feature type="domain" description="Aminotransferase class I/classII large" evidence="1">
    <location>
        <begin position="125"/>
        <end position="454"/>
    </location>
</feature>
<dbReference type="VEuPathDB" id="ToxoDB:TGP89_310680"/>
<keyword evidence="2" id="KW-0808">Transferase</keyword>
<evidence type="ECO:0000313" key="3">
    <source>
        <dbReference type="Proteomes" id="UP000028828"/>
    </source>
</evidence>
<dbReference type="Pfam" id="PF00155">
    <property type="entry name" value="Aminotran_1_2"/>
    <property type="match status" value="1"/>
</dbReference>
<dbReference type="AlphaFoldDB" id="A0A086K9A0"/>
<organism evidence="2 3">
    <name type="scientific">Toxoplasma gondii p89</name>
    <dbReference type="NCBI Taxonomy" id="943119"/>
    <lineage>
        <taxon>Eukaryota</taxon>
        <taxon>Sar</taxon>
        <taxon>Alveolata</taxon>
        <taxon>Apicomplexa</taxon>
        <taxon>Conoidasida</taxon>
        <taxon>Coccidia</taxon>
        <taxon>Eucoccidiorida</taxon>
        <taxon>Eimeriorina</taxon>
        <taxon>Sarcocystidae</taxon>
        <taxon>Toxoplasma</taxon>
    </lineage>
</organism>
<gene>
    <name evidence="2" type="ORF">TGP89_310680</name>
</gene>
<sequence>MRTPPKETMGVCLGSCCWKTDTIPLCKGAHHTFWTVMLWWLPPSLLPSFCPRGAGLPFDGMCGNQFLFSNTGNLRCSAQMAFPDATEGVSARWDVGTQTPHGGQEWRDMSNFVEDFSVTTNGLRTPKRALEVAAAALREVSHYPSCDHEPACSGVATFLRGEPRSSAERTAINEKEIERIKKRLVLGNGASELIDLCTRLSCASTWSPGPTDVQYKEYERSAANNGLQLQDHKQAELVCAVNPCNPTGDFMEIEAMKRFIEDRKNGVTVMVDESMIFWFGPNWRSQSLVNQEDWVNKLYETRGIKVFVIHSWTKIWACPGLRVGSILAPHPEAAKRIRKHQVPWSLNTLAIAFLSEVVKDYDYMSETWKLTPRWSDAFRKTLQGIRPEWDIKGRKWLPFVWIDTKCSNAARFYVETCRTRGVPIRWGAHGYQRPTYIRVAVRDPKEAAIVVDALRTPLSSP</sequence>
<dbReference type="SUPFAM" id="SSF53383">
    <property type="entry name" value="PLP-dependent transferases"/>
    <property type="match status" value="1"/>
</dbReference>
<dbReference type="EMBL" id="AEYI02001148">
    <property type="protein sequence ID" value="KFG40968.1"/>
    <property type="molecule type" value="Genomic_DNA"/>
</dbReference>
<dbReference type="GO" id="GO:0004400">
    <property type="term" value="F:histidinol-phosphate transaminase activity"/>
    <property type="evidence" value="ECO:0007669"/>
    <property type="project" value="UniProtKB-EC"/>
</dbReference>
<dbReference type="Gene3D" id="3.90.1150.10">
    <property type="entry name" value="Aspartate Aminotransferase, domain 1"/>
    <property type="match status" value="1"/>
</dbReference>
<dbReference type="Proteomes" id="UP000028828">
    <property type="component" value="Unassembled WGS sequence"/>
</dbReference>
<evidence type="ECO:0000259" key="1">
    <source>
        <dbReference type="Pfam" id="PF00155"/>
    </source>
</evidence>
<evidence type="ECO:0000313" key="2">
    <source>
        <dbReference type="EMBL" id="KFG40968.1"/>
    </source>
</evidence>
<reference evidence="2 3" key="1">
    <citation type="submission" date="2014-03" db="EMBL/GenBank/DDBJ databases">
        <authorList>
            <person name="Sibley D."/>
            <person name="Venepally P."/>
            <person name="Karamycheva S."/>
            <person name="Hadjithomas M."/>
            <person name="Khan A."/>
            <person name="Brunk B."/>
            <person name="Roos D."/>
            <person name="Caler E."/>
            <person name="Lorenzi H."/>
        </authorList>
    </citation>
    <scope>NUCLEOTIDE SEQUENCE [LARGE SCALE GENOMIC DNA]</scope>
    <source>
        <strain evidence="3">p89</strain>
    </source>
</reference>
<dbReference type="GO" id="GO:0030170">
    <property type="term" value="F:pyridoxal phosphate binding"/>
    <property type="evidence" value="ECO:0007669"/>
    <property type="project" value="InterPro"/>
</dbReference>
<dbReference type="OrthoDB" id="2108at2759"/>
<dbReference type="InterPro" id="IPR004839">
    <property type="entry name" value="Aminotransferase_I/II_large"/>
</dbReference>
<dbReference type="InterPro" id="IPR015424">
    <property type="entry name" value="PyrdxlP-dep_Trfase"/>
</dbReference>
<comment type="caution">
    <text evidence="2">The sequence shown here is derived from an EMBL/GenBank/DDBJ whole genome shotgun (WGS) entry which is preliminary data.</text>
</comment>
<name>A0A086K9A0_TOXGO</name>
<dbReference type="InterPro" id="IPR015421">
    <property type="entry name" value="PyrdxlP-dep_Trfase_major"/>
</dbReference>
<protein>
    <submittedName>
        <fullName evidence="2">Aminotransferase, class I/II superfamily protein</fullName>
        <ecNumber evidence="2">2.6.1.9</ecNumber>
    </submittedName>
</protein>
<dbReference type="CDD" id="cd00609">
    <property type="entry name" value="AAT_like"/>
    <property type="match status" value="1"/>
</dbReference>
<dbReference type="EC" id="2.6.1.9" evidence="2"/>
<dbReference type="Gene3D" id="3.40.640.10">
    <property type="entry name" value="Type I PLP-dependent aspartate aminotransferase-like (Major domain)"/>
    <property type="match status" value="1"/>
</dbReference>